<sequence>MPISENARAVLEKRYLIRDENGRPTETVDGLFHRVADAIAQADAVFDADANVAATAQSFYEMMTELEFLPNSPTLMNAGRPLGQLSACFVLPVGDSMEEIFDAIKNAALIHKSGGGTGFSFSRLRSRGSTVNSTGGVASGPISFMKVFNAATEAVKQGGTRRGANMGILRVDHPDIMDFISCKNDTHEITNFNLSVGITEAFMKAVEQNTDYALVDPASHQITGRLNARKVFEAIINSAWQTGEPGIIFLDRLNRDNPVPSLGEIESTNPCGEQPLLPYEACNLGSINLVQHLKETPDGWVLDKEKLTATVYKAVHFLDNVIEVNKYPLPEIDRMTRSTRKIGLGVMGFADMLLYLGIPYNSEEGVEMGRTVMELVESAGHRASQELAAKRGAFPTFAESIFRDGAPMRNATVTTIAPTGTLSIIAGVSSGVEPVFAYAYIRNVMDNTHLIEANGILKDVLVRRGLYTEELMQQIVEQGSLAHIAGIPEDIRKVFVCAHDVSPIWHVKMQAAFQTYTDNAVSKTVNFPNSATREDVREVYELAYRLGCKGTTIYRDGSRQEQVLNIGKVNDSRAAQQPQEDSPLCDSCQSNQPGYGCILPRPRPEITSGFTEKVKIGCGNLYITVNYDENGICEVFTNTGRAGGCPSQSEATARLVSVGIRAGMDPKEIIQQLKGIRCPSCLRQPGVPVTSCPDAIAKALEKVHKAAKDGTLPAPMGSITTTAPAPSAPQKAPVMADMTPAQAKLAKFCPECGSRLEHEGGCVTCRECGYSKCG</sequence>
<dbReference type="EMBL" id="DXGA01000148">
    <property type="protein sequence ID" value="HIW94274.1"/>
    <property type="molecule type" value="Genomic_DNA"/>
</dbReference>
<feature type="domain" description="TSCPD" evidence="17">
    <location>
        <begin position="603"/>
        <end position="702"/>
    </location>
</feature>
<evidence type="ECO:0000256" key="10">
    <source>
        <dbReference type="ARBA" id="ARBA00023285"/>
    </source>
</evidence>
<comment type="caution">
    <text evidence="18">The sequence shown here is derived from an EMBL/GenBank/DDBJ whole genome shotgun (WGS) entry which is preliminary data.</text>
</comment>
<keyword evidence="7 14" id="KW-0560">Oxidoreductase</keyword>
<evidence type="ECO:0000256" key="5">
    <source>
        <dbReference type="ARBA" id="ARBA00022741"/>
    </source>
</evidence>
<evidence type="ECO:0000259" key="16">
    <source>
        <dbReference type="Pfam" id="PF02867"/>
    </source>
</evidence>
<dbReference type="InterPro" id="IPR024434">
    <property type="entry name" value="TSCPD_dom"/>
</dbReference>
<dbReference type="InterPro" id="IPR050862">
    <property type="entry name" value="RdRp_reductase_class-2"/>
</dbReference>
<dbReference type="CDD" id="cd20336">
    <property type="entry name" value="Rcat_RBR"/>
    <property type="match status" value="1"/>
</dbReference>
<comment type="similarity">
    <text evidence="2 14">Belongs to the ribonucleoside diphosphate reductase class-2 family.</text>
</comment>
<evidence type="ECO:0000256" key="13">
    <source>
        <dbReference type="ARBA" id="ARBA00047754"/>
    </source>
</evidence>
<evidence type="ECO:0000256" key="1">
    <source>
        <dbReference type="ARBA" id="ARBA00001922"/>
    </source>
</evidence>
<keyword evidence="8" id="KW-0215">Deoxyribonucleotide synthesis</keyword>
<dbReference type="SUPFAM" id="SSF51998">
    <property type="entry name" value="PFL-like glycyl radical enzymes"/>
    <property type="match status" value="1"/>
</dbReference>
<evidence type="ECO:0000256" key="9">
    <source>
        <dbReference type="ARBA" id="ARBA00023157"/>
    </source>
</evidence>
<evidence type="ECO:0000259" key="15">
    <source>
        <dbReference type="Pfam" id="PF00317"/>
    </source>
</evidence>
<feature type="domain" description="Ribonucleotide reductase large subunit C-terminal" evidence="16">
    <location>
        <begin position="86"/>
        <end position="554"/>
    </location>
</feature>
<evidence type="ECO:0000313" key="19">
    <source>
        <dbReference type="Proteomes" id="UP000824192"/>
    </source>
</evidence>
<evidence type="ECO:0000256" key="8">
    <source>
        <dbReference type="ARBA" id="ARBA00023116"/>
    </source>
</evidence>
<keyword evidence="10 14" id="KW-0170">Cobalt</keyword>
<dbReference type="GO" id="GO:0009263">
    <property type="term" value="P:deoxyribonucleotide biosynthetic process"/>
    <property type="evidence" value="ECO:0007669"/>
    <property type="project" value="UniProtKB-KW"/>
</dbReference>
<dbReference type="Proteomes" id="UP000824192">
    <property type="component" value="Unassembled WGS sequence"/>
</dbReference>
<reference evidence="18" key="2">
    <citation type="submission" date="2021-04" db="EMBL/GenBank/DDBJ databases">
        <authorList>
            <person name="Gilroy R."/>
        </authorList>
    </citation>
    <scope>NUCLEOTIDE SEQUENCE</scope>
    <source>
        <strain evidence="18">ChiGjej6B6-1540</strain>
    </source>
</reference>
<keyword evidence="5 14" id="KW-0547">Nucleotide-binding</keyword>
<keyword evidence="4 14" id="KW-0237">DNA synthesis</keyword>
<evidence type="ECO:0000256" key="4">
    <source>
        <dbReference type="ARBA" id="ARBA00022634"/>
    </source>
</evidence>
<dbReference type="FunFam" id="3.20.70.20:FF:000018">
    <property type="entry name" value="Vitamin B12-dependent ribonucleotide reductase"/>
    <property type="match status" value="1"/>
</dbReference>
<reference evidence="18" key="1">
    <citation type="journal article" date="2021" name="PeerJ">
        <title>Extensive microbial diversity within the chicken gut microbiome revealed by metagenomics and culture.</title>
        <authorList>
            <person name="Gilroy R."/>
            <person name="Ravi A."/>
            <person name="Getino M."/>
            <person name="Pursley I."/>
            <person name="Horton D.L."/>
            <person name="Alikhan N.F."/>
            <person name="Baker D."/>
            <person name="Gharbi K."/>
            <person name="Hall N."/>
            <person name="Watson M."/>
            <person name="Adriaenssens E.M."/>
            <person name="Foster-Nyarko E."/>
            <person name="Jarju S."/>
            <person name="Secka A."/>
            <person name="Antonio M."/>
            <person name="Oren A."/>
            <person name="Chaudhuri R.R."/>
            <person name="La Ragione R."/>
            <person name="Hildebrand F."/>
            <person name="Pallen M.J."/>
        </authorList>
    </citation>
    <scope>NUCLEOTIDE SEQUENCE</scope>
    <source>
        <strain evidence="18">ChiGjej6B6-1540</strain>
    </source>
</reference>
<dbReference type="GO" id="GO:0071897">
    <property type="term" value="P:DNA biosynthetic process"/>
    <property type="evidence" value="ECO:0007669"/>
    <property type="project" value="UniProtKB-KW"/>
</dbReference>
<evidence type="ECO:0000256" key="3">
    <source>
        <dbReference type="ARBA" id="ARBA00022628"/>
    </source>
</evidence>
<dbReference type="SUPFAM" id="SSF48168">
    <property type="entry name" value="R1 subunit of ribonucleotide reductase, N-terminal domain"/>
    <property type="match status" value="1"/>
</dbReference>
<evidence type="ECO:0000256" key="11">
    <source>
        <dbReference type="ARBA" id="ARBA00024942"/>
    </source>
</evidence>
<comment type="cofactor">
    <cofactor evidence="1 14">
        <name>adenosylcob(III)alamin</name>
        <dbReference type="ChEBI" id="CHEBI:18408"/>
    </cofactor>
</comment>
<dbReference type="GO" id="GO:0005524">
    <property type="term" value="F:ATP binding"/>
    <property type="evidence" value="ECO:0007669"/>
    <property type="project" value="UniProtKB-KW"/>
</dbReference>
<comment type="function">
    <text evidence="12 14">Catalyzes the reduction of ribonucleotides to deoxyribonucleotides. May function to provide a pool of deoxyribonucleotide precursors for DNA repair during oxygen limitation and/or for immediate growth after restoration of oxygen.</text>
</comment>
<evidence type="ECO:0000256" key="14">
    <source>
        <dbReference type="RuleBase" id="RU364064"/>
    </source>
</evidence>
<dbReference type="Pfam" id="PF00317">
    <property type="entry name" value="Ribonuc_red_lgN"/>
    <property type="match status" value="1"/>
</dbReference>
<dbReference type="CDD" id="cd02888">
    <property type="entry name" value="RNR_II_dimer"/>
    <property type="match status" value="1"/>
</dbReference>
<evidence type="ECO:0000256" key="6">
    <source>
        <dbReference type="ARBA" id="ARBA00022840"/>
    </source>
</evidence>
<keyword evidence="3 14" id="KW-0846">Cobalamin</keyword>
<organism evidence="18 19">
    <name type="scientific">Candidatus Flavonifractor merdipullorum</name>
    <dbReference type="NCBI Taxonomy" id="2838590"/>
    <lineage>
        <taxon>Bacteria</taxon>
        <taxon>Bacillati</taxon>
        <taxon>Bacillota</taxon>
        <taxon>Clostridia</taxon>
        <taxon>Eubacteriales</taxon>
        <taxon>Oscillospiraceae</taxon>
        <taxon>Flavonifractor</taxon>
    </lineage>
</organism>
<dbReference type="Gene3D" id="3.20.70.20">
    <property type="match status" value="1"/>
</dbReference>
<accession>A0A9D1UNE1</accession>
<dbReference type="InterPro" id="IPR013344">
    <property type="entry name" value="RNR_NrdJ/NrdZ"/>
</dbReference>
<dbReference type="InterPro" id="IPR013509">
    <property type="entry name" value="RNR_lsu_N"/>
</dbReference>
<proteinExistence type="inferred from homology"/>
<dbReference type="PANTHER" id="PTHR43371">
    <property type="entry name" value="VITAMIN B12-DEPENDENT RIBONUCLEOTIDE REDUCTASE"/>
    <property type="match status" value="1"/>
</dbReference>
<keyword evidence="6" id="KW-0067">ATP-binding</keyword>
<dbReference type="InterPro" id="IPR000788">
    <property type="entry name" value="RNR_lg_C"/>
</dbReference>
<dbReference type="GO" id="GO:0031419">
    <property type="term" value="F:cobalamin binding"/>
    <property type="evidence" value="ECO:0007669"/>
    <property type="project" value="UniProtKB-KW"/>
</dbReference>
<dbReference type="NCBIfam" id="TIGR02504">
    <property type="entry name" value="NrdJ_Z"/>
    <property type="match status" value="1"/>
</dbReference>
<protein>
    <recommendedName>
        <fullName evidence="14">Vitamin B12-dependent ribonucleotide reductase</fullName>
        <ecNumber evidence="14">1.17.4.1</ecNumber>
    </recommendedName>
</protein>
<dbReference type="InterPro" id="IPR008926">
    <property type="entry name" value="RNR_R1-su_N"/>
</dbReference>
<evidence type="ECO:0000256" key="7">
    <source>
        <dbReference type="ARBA" id="ARBA00023002"/>
    </source>
</evidence>
<dbReference type="Pfam" id="PF12637">
    <property type="entry name" value="TSCPD"/>
    <property type="match status" value="1"/>
</dbReference>
<evidence type="ECO:0000313" key="18">
    <source>
        <dbReference type="EMBL" id="HIW94274.1"/>
    </source>
</evidence>
<dbReference type="PRINTS" id="PR01183">
    <property type="entry name" value="RIBORDTASEM1"/>
</dbReference>
<comment type="function">
    <text evidence="11">Provides the precursors necessary for DNA synthesis. Catalyzes the biosynthesis of deoxyribonucleotides from the corresponding ribonucleotides.</text>
</comment>
<feature type="domain" description="Ribonucleotide reductase large subunit N-terminal" evidence="15">
    <location>
        <begin position="4"/>
        <end position="83"/>
    </location>
</feature>
<name>A0A9D1UNE1_9FIRM</name>
<comment type="catalytic activity">
    <reaction evidence="13 14">
        <text>a 2'-deoxyribonucleoside 5'-diphosphate + [thioredoxin]-disulfide + H2O = a ribonucleoside 5'-diphosphate + [thioredoxin]-dithiol</text>
        <dbReference type="Rhea" id="RHEA:23252"/>
        <dbReference type="Rhea" id="RHEA-COMP:10698"/>
        <dbReference type="Rhea" id="RHEA-COMP:10700"/>
        <dbReference type="ChEBI" id="CHEBI:15377"/>
        <dbReference type="ChEBI" id="CHEBI:29950"/>
        <dbReference type="ChEBI" id="CHEBI:50058"/>
        <dbReference type="ChEBI" id="CHEBI:57930"/>
        <dbReference type="ChEBI" id="CHEBI:73316"/>
        <dbReference type="EC" id="1.17.4.1"/>
    </reaction>
</comment>
<dbReference type="AlphaFoldDB" id="A0A9D1UNE1"/>
<dbReference type="EC" id="1.17.4.1" evidence="14"/>
<evidence type="ECO:0000256" key="12">
    <source>
        <dbReference type="ARBA" id="ARBA00025437"/>
    </source>
</evidence>
<gene>
    <name evidence="18" type="ORF">H9868_07020</name>
</gene>
<dbReference type="PANTHER" id="PTHR43371:SF1">
    <property type="entry name" value="RIBONUCLEOSIDE-DIPHOSPHATE REDUCTASE"/>
    <property type="match status" value="1"/>
</dbReference>
<evidence type="ECO:0000259" key="17">
    <source>
        <dbReference type="Pfam" id="PF12637"/>
    </source>
</evidence>
<dbReference type="NCBIfam" id="NF006417">
    <property type="entry name" value="PRK08665.1"/>
    <property type="match status" value="1"/>
</dbReference>
<evidence type="ECO:0000256" key="2">
    <source>
        <dbReference type="ARBA" id="ARBA00007405"/>
    </source>
</evidence>
<keyword evidence="9" id="KW-1015">Disulfide bond</keyword>
<dbReference type="Pfam" id="PF02867">
    <property type="entry name" value="Ribonuc_red_lgC"/>
    <property type="match status" value="1"/>
</dbReference>
<dbReference type="GO" id="GO:0004748">
    <property type="term" value="F:ribonucleoside-diphosphate reductase activity, thioredoxin disulfide as acceptor"/>
    <property type="evidence" value="ECO:0007669"/>
    <property type="project" value="UniProtKB-EC"/>
</dbReference>